<organism evidence="1 2">
    <name type="scientific">Sorangium atrum</name>
    <dbReference type="NCBI Taxonomy" id="2995308"/>
    <lineage>
        <taxon>Bacteria</taxon>
        <taxon>Pseudomonadati</taxon>
        <taxon>Myxococcota</taxon>
        <taxon>Polyangia</taxon>
        <taxon>Polyangiales</taxon>
        <taxon>Polyangiaceae</taxon>
        <taxon>Sorangium</taxon>
    </lineage>
</organism>
<keyword evidence="2" id="KW-1185">Reference proteome</keyword>
<evidence type="ECO:0000313" key="1">
    <source>
        <dbReference type="EMBL" id="MDC0677156.1"/>
    </source>
</evidence>
<dbReference type="Proteomes" id="UP001217485">
    <property type="component" value="Unassembled WGS sequence"/>
</dbReference>
<comment type="caution">
    <text evidence="1">The sequence shown here is derived from an EMBL/GenBank/DDBJ whole genome shotgun (WGS) entry which is preliminary data.</text>
</comment>
<evidence type="ECO:0000313" key="2">
    <source>
        <dbReference type="Proteomes" id="UP001217485"/>
    </source>
</evidence>
<proteinExistence type="predicted"/>
<reference evidence="1 2" key="1">
    <citation type="submission" date="2023-01" db="EMBL/GenBank/DDBJ databases">
        <title>Minimal conservation of predation-associated metabolite biosynthetic gene clusters underscores biosynthetic potential of Myxococcota including descriptions for ten novel species: Archangium lansinium sp. nov., Myxococcus landrumus sp. nov., Nannocystis bai.</title>
        <authorList>
            <person name="Ahearne A."/>
            <person name="Stevens C."/>
            <person name="Dowd S."/>
        </authorList>
    </citation>
    <scope>NUCLEOTIDE SEQUENCE [LARGE SCALE GENOMIC DNA]</scope>
    <source>
        <strain evidence="1 2">WIWO2</strain>
    </source>
</reference>
<protein>
    <submittedName>
        <fullName evidence="1">Uncharacterized protein</fullName>
    </submittedName>
</protein>
<accession>A0ABT5BSM2</accession>
<name>A0ABT5BSM2_9BACT</name>
<gene>
    <name evidence="1" type="ORF">POL72_05345</name>
</gene>
<sequence>MPTLKEIEKAISSRTNKDESLNMKALRIVDNLVAGTAMALQCEVEGVCRLKQISLRADTGDEYVSDFVTKNQGKYAFVIEVTVLSTTIAVPLQLTPNFNTLGWHIPRLTPSGILREFTSKDSPESLADICEQITRKIMQSALENVSTK</sequence>
<dbReference type="RefSeq" id="WP_272093926.1">
    <property type="nucleotide sequence ID" value="NZ_JAQNDK010000001.1"/>
</dbReference>
<dbReference type="EMBL" id="JAQNDK010000001">
    <property type="protein sequence ID" value="MDC0677156.1"/>
    <property type="molecule type" value="Genomic_DNA"/>
</dbReference>